<sequence length="193" mass="20019">MRALRLLSPAAAALALSACFGGAKPPATLLTLSPQAAAVQIARSATAGEAVTIETPLIGKEIRQVRVPALEGPGRVTYIEDLQYVDTPDKLFQQLLAETVKRTTRRVVLAAGQSALDPGLRVTGSLERFGYDVPSAQVIVTFDATLSTQGGARVETRRFEATVPADGTAATVGPAINQAANAVAVQAAQWIGG</sequence>
<proteinExistence type="predicted"/>
<dbReference type="InterPro" id="IPR005586">
    <property type="entry name" value="ABC_trans_aux"/>
</dbReference>
<reference evidence="3" key="1">
    <citation type="submission" date="2020-02" db="EMBL/GenBank/DDBJ databases">
        <authorList>
            <person name="Meier V. D."/>
        </authorList>
    </citation>
    <scope>NUCLEOTIDE SEQUENCE</scope>
    <source>
        <strain evidence="3">AVDCRST_MAG62</strain>
    </source>
</reference>
<gene>
    <name evidence="3" type="ORF">AVDCRST_MAG62-1000</name>
</gene>
<protein>
    <recommendedName>
        <fullName evidence="2">ABC-type transport auxiliary lipoprotein component domain-containing protein</fullName>
    </recommendedName>
</protein>
<dbReference type="AlphaFoldDB" id="A0A6J4TC53"/>
<dbReference type="PROSITE" id="PS51257">
    <property type="entry name" value="PROKAR_LIPOPROTEIN"/>
    <property type="match status" value="1"/>
</dbReference>
<organism evidence="3">
    <name type="scientific">uncultured Sphingomonas sp</name>
    <dbReference type="NCBI Taxonomy" id="158754"/>
    <lineage>
        <taxon>Bacteria</taxon>
        <taxon>Pseudomonadati</taxon>
        <taxon>Pseudomonadota</taxon>
        <taxon>Alphaproteobacteria</taxon>
        <taxon>Sphingomonadales</taxon>
        <taxon>Sphingomonadaceae</taxon>
        <taxon>Sphingomonas</taxon>
        <taxon>environmental samples</taxon>
    </lineage>
</organism>
<dbReference type="SUPFAM" id="SSF159594">
    <property type="entry name" value="XCC0632-like"/>
    <property type="match status" value="1"/>
</dbReference>
<dbReference type="Pfam" id="PF03886">
    <property type="entry name" value="ABC_trans_aux"/>
    <property type="match status" value="1"/>
</dbReference>
<feature type="domain" description="ABC-type transport auxiliary lipoprotein component" evidence="2">
    <location>
        <begin position="31"/>
        <end position="187"/>
    </location>
</feature>
<evidence type="ECO:0000256" key="1">
    <source>
        <dbReference type="SAM" id="SignalP"/>
    </source>
</evidence>
<feature type="signal peptide" evidence="1">
    <location>
        <begin position="1"/>
        <end position="23"/>
    </location>
</feature>
<feature type="chain" id="PRO_5027050200" description="ABC-type transport auxiliary lipoprotein component domain-containing protein" evidence="1">
    <location>
        <begin position="24"/>
        <end position="193"/>
    </location>
</feature>
<dbReference type="Gene3D" id="3.40.50.10610">
    <property type="entry name" value="ABC-type transport auxiliary lipoprotein component"/>
    <property type="match status" value="1"/>
</dbReference>
<name>A0A6J4TC53_9SPHN</name>
<dbReference type="EMBL" id="CADCWB010000125">
    <property type="protein sequence ID" value="CAA9519187.1"/>
    <property type="molecule type" value="Genomic_DNA"/>
</dbReference>
<evidence type="ECO:0000259" key="2">
    <source>
        <dbReference type="Pfam" id="PF03886"/>
    </source>
</evidence>
<evidence type="ECO:0000313" key="3">
    <source>
        <dbReference type="EMBL" id="CAA9519187.1"/>
    </source>
</evidence>
<keyword evidence="1" id="KW-0732">Signal</keyword>
<accession>A0A6J4TC53</accession>